<dbReference type="InterPro" id="IPR052444">
    <property type="entry name" value="Spz/Toll_ligand-like"/>
</dbReference>
<dbReference type="GO" id="GO:0005615">
    <property type="term" value="C:extracellular space"/>
    <property type="evidence" value="ECO:0007669"/>
    <property type="project" value="UniProtKB-ARBA"/>
</dbReference>
<dbReference type="Gene3D" id="2.10.90.10">
    <property type="entry name" value="Cystine-knot cytokines"/>
    <property type="match status" value="1"/>
</dbReference>
<dbReference type="Pfam" id="PF16077">
    <property type="entry name" value="Spaetzle"/>
    <property type="match status" value="1"/>
</dbReference>
<feature type="domain" description="Spaetzle" evidence="5">
    <location>
        <begin position="89"/>
        <end position="182"/>
    </location>
</feature>
<dbReference type="PANTHER" id="PTHR23199">
    <property type="entry name" value="NEUROTROPHIN 1-RELATED"/>
    <property type="match status" value="1"/>
</dbReference>
<dbReference type="SUPFAM" id="SSF57501">
    <property type="entry name" value="Cystine-knot cytokines"/>
    <property type="match status" value="1"/>
</dbReference>
<sequence length="186" mass="21278">MNDMFRIFSQRLFCLFLLVLGNIWRVERSFCDNEAPPCANGGTFCESVETYPQEHISDLLEGSKEFNSYFNARVRRPVIEGRRNDDDQFLCSSIPQRISPDIAESTSHIWKYVAQKKNEGYTQIFIADLCVPEKPACKYVNFPLGYTAACKQKYSPVRLLALDKSGKLAPDDFLFPSACLCSYKQN</sequence>
<proteinExistence type="predicted"/>
<dbReference type="PANTHER" id="PTHR23199:SF12">
    <property type="entry name" value="NEUROTROPHIN 1-RELATED"/>
    <property type="match status" value="1"/>
</dbReference>
<dbReference type="Proteomes" id="UP001431783">
    <property type="component" value="Unassembled WGS sequence"/>
</dbReference>
<dbReference type="InterPro" id="IPR029034">
    <property type="entry name" value="Cystine-knot_cytokine"/>
</dbReference>
<evidence type="ECO:0000256" key="2">
    <source>
        <dbReference type="ARBA" id="ARBA00023157"/>
    </source>
</evidence>
<evidence type="ECO:0000256" key="1">
    <source>
        <dbReference type="ARBA" id="ARBA00022729"/>
    </source>
</evidence>
<dbReference type="EMBL" id="JARQZJ010000032">
    <property type="protein sequence ID" value="KAK9874697.1"/>
    <property type="molecule type" value="Genomic_DNA"/>
</dbReference>
<dbReference type="GO" id="GO:0045087">
    <property type="term" value="P:innate immune response"/>
    <property type="evidence" value="ECO:0007669"/>
    <property type="project" value="TreeGrafter"/>
</dbReference>
<evidence type="ECO:0000256" key="4">
    <source>
        <dbReference type="SAM" id="SignalP"/>
    </source>
</evidence>
<evidence type="ECO:0000313" key="6">
    <source>
        <dbReference type="EMBL" id="KAK9874697.1"/>
    </source>
</evidence>
<dbReference type="GO" id="GO:0008083">
    <property type="term" value="F:growth factor activity"/>
    <property type="evidence" value="ECO:0007669"/>
    <property type="project" value="TreeGrafter"/>
</dbReference>
<keyword evidence="7" id="KW-1185">Reference proteome</keyword>
<feature type="signal peptide" evidence="4">
    <location>
        <begin position="1"/>
        <end position="28"/>
    </location>
</feature>
<evidence type="ECO:0000313" key="7">
    <source>
        <dbReference type="Proteomes" id="UP001431783"/>
    </source>
</evidence>
<dbReference type="AlphaFoldDB" id="A0AAW1U345"/>
<protein>
    <recommendedName>
        <fullName evidence="5">Spaetzle domain-containing protein</fullName>
    </recommendedName>
</protein>
<evidence type="ECO:0000259" key="5">
    <source>
        <dbReference type="Pfam" id="PF16077"/>
    </source>
</evidence>
<dbReference type="GO" id="GO:0021556">
    <property type="term" value="P:central nervous system formation"/>
    <property type="evidence" value="ECO:0007669"/>
    <property type="project" value="TreeGrafter"/>
</dbReference>
<name>A0AAW1U345_9CUCU</name>
<comment type="caution">
    <text evidence="6">The sequence shown here is derived from an EMBL/GenBank/DDBJ whole genome shotgun (WGS) entry which is preliminary data.</text>
</comment>
<gene>
    <name evidence="6" type="ORF">WA026_005517</name>
</gene>
<dbReference type="GO" id="GO:0005121">
    <property type="term" value="F:Toll binding"/>
    <property type="evidence" value="ECO:0007669"/>
    <property type="project" value="TreeGrafter"/>
</dbReference>
<evidence type="ECO:0000256" key="3">
    <source>
        <dbReference type="ARBA" id="ARBA00023180"/>
    </source>
</evidence>
<keyword evidence="2" id="KW-1015">Disulfide bond</keyword>
<keyword evidence="3" id="KW-0325">Glycoprotein</keyword>
<dbReference type="InterPro" id="IPR032104">
    <property type="entry name" value="Spaetzle"/>
</dbReference>
<keyword evidence="1 4" id="KW-0732">Signal</keyword>
<reference evidence="6 7" key="1">
    <citation type="submission" date="2023-03" db="EMBL/GenBank/DDBJ databases">
        <title>Genome insight into feeding habits of ladybird beetles.</title>
        <authorList>
            <person name="Li H.-S."/>
            <person name="Huang Y.-H."/>
            <person name="Pang H."/>
        </authorList>
    </citation>
    <scope>NUCLEOTIDE SEQUENCE [LARGE SCALE GENOMIC DNA]</scope>
    <source>
        <strain evidence="6">SYSU_2023b</strain>
        <tissue evidence="6">Whole body</tissue>
    </source>
</reference>
<accession>A0AAW1U345</accession>
<organism evidence="6 7">
    <name type="scientific">Henosepilachna vigintioctopunctata</name>
    <dbReference type="NCBI Taxonomy" id="420089"/>
    <lineage>
        <taxon>Eukaryota</taxon>
        <taxon>Metazoa</taxon>
        <taxon>Ecdysozoa</taxon>
        <taxon>Arthropoda</taxon>
        <taxon>Hexapoda</taxon>
        <taxon>Insecta</taxon>
        <taxon>Pterygota</taxon>
        <taxon>Neoptera</taxon>
        <taxon>Endopterygota</taxon>
        <taxon>Coleoptera</taxon>
        <taxon>Polyphaga</taxon>
        <taxon>Cucujiformia</taxon>
        <taxon>Coccinelloidea</taxon>
        <taxon>Coccinellidae</taxon>
        <taxon>Epilachninae</taxon>
        <taxon>Epilachnini</taxon>
        <taxon>Henosepilachna</taxon>
    </lineage>
</organism>
<feature type="chain" id="PRO_5043923607" description="Spaetzle domain-containing protein" evidence="4">
    <location>
        <begin position="29"/>
        <end position="186"/>
    </location>
</feature>